<sequence>MALLTIKPGMEELFCQALTQEYISNKKAPNPSDTQCLNESNHNQFIHLDQLALGGLPEKFRDKDILELIRVLSELTVHITYSFKMDDNTLRYCHGSGFIQRLRKETFTLCPCRECGQKNVIQRSKEWYKLTITTASPVFKHYNSKTNTDARAGLFYDNESSPVSKVDIQSFEAEDLNGDDNDWGVCFGVTHDQALATRLTDSIISYEKLQGQVYRQYKNQECTNDKLVVVVGHPHGGPKVVTIGQRHQRIPVKSIKNGQLLCRYAYDAVTCPGSSGSPVYILGQPISGFGYWFGHPHNHVKGIVSNRSEESNESEANVSFSTTGMECVD</sequence>
<reference evidence="3" key="1">
    <citation type="submission" date="2025-08" db="UniProtKB">
        <authorList>
            <consortium name="RefSeq"/>
        </authorList>
    </citation>
    <scope>IDENTIFICATION</scope>
</reference>
<evidence type="ECO:0000313" key="3">
    <source>
        <dbReference type="RefSeq" id="XP_013083189.2"/>
    </source>
</evidence>
<keyword evidence="2" id="KW-1185">Reference proteome</keyword>
<dbReference type="AlphaFoldDB" id="A0A9U8EDG9"/>
<name>A0A9U8EDG9_BIOGL</name>
<dbReference type="OrthoDB" id="6075642at2759"/>
<organism evidence="2 3">
    <name type="scientific">Biomphalaria glabrata</name>
    <name type="common">Bloodfluke planorb</name>
    <name type="synonym">Freshwater snail</name>
    <dbReference type="NCBI Taxonomy" id="6526"/>
    <lineage>
        <taxon>Eukaryota</taxon>
        <taxon>Metazoa</taxon>
        <taxon>Spiralia</taxon>
        <taxon>Lophotrochozoa</taxon>
        <taxon>Mollusca</taxon>
        <taxon>Gastropoda</taxon>
        <taxon>Heterobranchia</taxon>
        <taxon>Euthyneura</taxon>
        <taxon>Panpulmonata</taxon>
        <taxon>Hygrophila</taxon>
        <taxon>Lymnaeoidea</taxon>
        <taxon>Planorbidae</taxon>
        <taxon>Biomphalaria</taxon>
    </lineage>
</organism>
<dbReference type="InterPro" id="IPR009003">
    <property type="entry name" value="Peptidase_S1_PA"/>
</dbReference>
<gene>
    <name evidence="3" type="primary">LOC106068391</name>
</gene>
<feature type="region of interest" description="Disordered" evidence="1">
    <location>
        <begin position="306"/>
        <end position="329"/>
    </location>
</feature>
<dbReference type="Proteomes" id="UP001165740">
    <property type="component" value="Chromosome 12"/>
</dbReference>
<dbReference type="GeneID" id="106068391"/>
<dbReference type="Gene3D" id="2.40.10.10">
    <property type="entry name" value="Trypsin-like serine proteases"/>
    <property type="match status" value="1"/>
</dbReference>
<evidence type="ECO:0000313" key="2">
    <source>
        <dbReference type="Proteomes" id="UP001165740"/>
    </source>
</evidence>
<evidence type="ECO:0000256" key="1">
    <source>
        <dbReference type="SAM" id="MobiDB-lite"/>
    </source>
</evidence>
<dbReference type="SUPFAM" id="SSF50494">
    <property type="entry name" value="Trypsin-like serine proteases"/>
    <property type="match status" value="1"/>
</dbReference>
<dbReference type="RefSeq" id="XP_013083189.2">
    <property type="nucleotide sequence ID" value="XM_013227735.2"/>
</dbReference>
<dbReference type="InterPro" id="IPR043504">
    <property type="entry name" value="Peptidase_S1_PA_chymotrypsin"/>
</dbReference>
<protein>
    <submittedName>
        <fullName evidence="3">Uncharacterized protein LOC106068391</fullName>
    </submittedName>
</protein>
<dbReference type="KEGG" id="bgt:106068391"/>
<proteinExistence type="predicted"/>
<accession>A0A9U8EDG9</accession>